<reference evidence="1 2" key="1">
    <citation type="submission" date="2013-11" db="EMBL/GenBank/DDBJ databases">
        <title>The Genome Sequence of Phytophthora parasitica CJ01A1.</title>
        <authorList>
            <consortium name="The Broad Institute Genomics Platform"/>
            <person name="Russ C."/>
            <person name="Tyler B."/>
            <person name="Panabieres F."/>
            <person name="Shan W."/>
            <person name="Tripathy S."/>
            <person name="Grunwald N."/>
            <person name="Machado M."/>
            <person name="Johnson C.S."/>
            <person name="Walker B."/>
            <person name="Young S.K."/>
            <person name="Zeng Q."/>
            <person name="Gargeya S."/>
            <person name="Fitzgerald M."/>
            <person name="Haas B."/>
            <person name="Abouelleil A."/>
            <person name="Allen A.W."/>
            <person name="Alvarado L."/>
            <person name="Arachchi H.M."/>
            <person name="Berlin A.M."/>
            <person name="Chapman S.B."/>
            <person name="Gainer-Dewar J."/>
            <person name="Goldberg J."/>
            <person name="Griggs A."/>
            <person name="Gujja S."/>
            <person name="Hansen M."/>
            <person name="Howarth C."/>
            <person name="Imamovic A."/>
            <person name="Ireland A."/>
            <person name="Larimer J."/>
            <person name="McCowan C."/>
            <person name="Murphy C."/>
            <person name="Pearson M."/>
            <person name="Poon T.W."/>
            <person name="Priest M."/>
            <person name="Roberts A."/>
            <person name="Saif S."/>
            <person name="Shea T."/>
            <person name="Sisk P."/>
            <person name="Sykes S."/>
            <person name="Wortman J."/>
            <person name="Nusbaum C."/>
            <person name="Birren B."/>
        </authorList>
    </citation>
    <scope>NUCLEOTIDE SEQUENCE [LARGE SCALE GENOMIC DNA]</scope>
    <source>
        <strain evidence="1 2">CJ01A1</strain>
    </source>
</reference>
<name>W2XL44_PHYNI</name>
<gene>
    <name evidence="1" type="ORF">F441_03277</name>
</gene>
<proteinExistence type="predicted"/>
<evidence type="ECO:0000313" key="1">
    <source>
        <dbReference type="EMBL" id="ETP23620.1"/>
    </source>
</evidence>
<organism evidence="1 2">
    <name type="scientific">Phytophthora nicotianae CJ01A1</name>
    <dbReference type="NCBI Taxonomy" id="1317063"/>
    <lineage>
        <taxon>Eukaryota</taxon>
        <taxon>Sar</taxon>
        <taxon>Stramenopiles</taxon>
        <taxon>Oomycota</taxon>
        <taxon>Peronosporomycetes</taxon>
        <taxon>Peronosporales</taxon>
        <taxon>Peronosporaceae</taxon>
        <taxon>Phytophthora</taxon>
    </lineage>
</organism>
<accession>W2XL44</accession>
<dbReference type="AlphaFoldDB" id="W2XL44"/>
<protein>
    <submittedName>
        <fullName evidence="1">Uncharacterized protein</fullName>
    </submittedName>
</protein>
<comment type="caution">
    <text evidence="1">The sequence shown here is derived from an EMBL/GenBank/DDBJ whole genome shotgun (WGS) entry which is preliminary data.</text>
</comment>
<dbReference type="EMBL" id="ANIX01000729">
    <property type="protein sequence ID" value="ETP23620.1"/>
    <property type="molecule type" value="Genomic_DNA"/>
</dbReference>
<sequence>MSREVTPQKDGLLMHVVSVAKVVVQELNRDIVRVKDLYDVVLNDIRPNFSTKFGPRCYSILRSGLALSPPHTYRKLVPTHKAPPP</sequence>
<evidence type="ECO:0000313" key="2">
    <source>
        <dbReference type="Proteomes" id="UP000018958"/>
    </source>
</evidence>
<dbReference type="Proteomes" id="UP000018958">
    <property type="component" value="Unassembled WGS sequence"/>
</dbReference>